<reference evidence="3" key="2">
    <citation type="journal article" date="2015" name="Data Brief">
        <title>Shoot transcriptome of the giant reed, Arundo donax.</title>
        <authorList>
            <person name="Barrero R.A."/>
            <person name="Guerrero F.D."/>
            <person name="Moolhuijzen P."/>
            <person name="Goolsby J.A."/>
            <person name="Tidwell J."/>
            <person name="Bellgard S.E."/>
            <person name="Bellgard M.I."/>
        </authorList>
    </citation>
    <scope>NUCLEOTIDE SEQUENCE</scope>
    <source>
        <tissue evidence="3">Shoot tissue taken approximately 20 cm above the soil surface</tissue>
    </source>
</reference>
<feature type="signal peptide" evidence="2">
    <location>
        <begin position="1"/>
        <end position="31"/>
    </location>
</feature>
<feature type="region of interest" description="Disordered" evidence="1">
    <location>
        <begin position="29"/>
        <end position="69"/>
    </location>
</feature>
<feature type="chain" id="PRO_5002061922" evidence="2">
    <location>
        <begin position="32"/>
        <end position="69"/>
    </location>
</feature>
<reference evidence="3" key="1">
    <citation type="submission" date="2014-09" db="EMBL/GenBank/DDBJ databases">
        <authorList>
            <person name="Magalhaes I.L.F."/>
            <person name="Oliveira U."/>
            <person name="Santos F.R."/>
            <person name="Vidigal T.H.D.A."/>
            <person name="Brescovit A.D."/>
            <person name="Santos A.J."/>
        </authorList>
    </citation>
    <scope>NUCLEOTIDE SEQUENCE</scope>
    <source>
        <tissue evidence="3">Shoot tissue taken approximately 20 cm above the soil surface</tissue>
    </source>
</reference>
<feature type="compositionally biased region" description="Basic and acidic residues" evidence="1">
    <location>
        <begin position="36"/>
        <end position="55"/>
    </location>
</feature>
<evidence type="ECO:0000256" key="1">
    <source>
        <dbReference type="SAM" id="MobiDB-lite"/>
    </source>
</evidence>
<organism evidence="3">
    <name type="scientific">Arundo donax</name>
    <name type="common">Giant reed</name>
    <name type="synonym">Donax arundinaceus</name>
    <dbReference type="NCBI Taxonomy" id="35708"/>
    <lineage>
        <taxon>Eukaryota</taxon>
        <taxon>Viridiplantae</taxon>
        <taxon>Streptophyta</taxon>
        <taxon>Embryophyta</taxon>
        <taxon>Tracheophyta</taxon>
        <taxon>Spermatophyta</taxon>
        <taxon>Magnoliopsida</taxon>
        <taxon>Liliopsida</taxon>
        <taxon>Poales</taxon>
        <taxon>Poaceae</taxon>
        <taxon>PACMAD clade</taxon>
        <taxon>Arundinoideae</taxon>
        <taxon>Arundineae</taxon>
        <taxon>Arundo</taxon>
    </lineage>
</organism>
<sequence>MTARSYWAAAAAAAVTSFLAALTFLPAAAEAEEDEEKKRSMPKTETDLRQPRREQTGTFRTGATRTCAE</sequence>
<protein>
    <submittedName>
        <fullName evidence="3">Uncharacterized protein</fullName>
    </submittedName>
</protein>
<evidence type="ECO:0000313" key="3">
    <source>
        <dbReference type="EMBL" id="JAE00667.1"/>
    </source>
</evidence>
<dbReference type="AlphaFoldDB" id="A0A0A9EKQ7"/>
<dbReference type="EMBL" id="GBRH01197229">
    <property type="protein sequence ID" value="JAE00667.1"/>
    <property type="molecule type" value="Transcribed_RNA"/>
</dbReference>
<accession>A0A0A9EKQ7</accession>
<evidence type="ECO:0000256" key="2">
    <source>
        <dbReference type="SAM" id="SignalP"/>
    </source>
</evidence>
<proteinExistence type="predicted"/>
<name>A0A0A9EKQ7_ARUDO</name>
<feature type="compositionally biased region" description="Polar residues" evidence="1">
    <location>
        <begin position="56"/>
        <end position="69"/>
    </location>
</feature>
<keyword evidence="2" id="KW-0732">Signal</keyword>